<reference evidence="1" key="1">
    <citation type="submission" date="2023-04" db="EMBL/GenBank/DDBJ databases">
        <title>Ambrosiozyma monospora NBRC 10751.</title>
        <authorList>
            <person name="Ichikawa N."/>
            <person name="Sato H."/>
            <person name="Tonouchi N."/>
        </authorList>
    </citation>
    <scope>NUCLEOTIDE SEQUENCE</scope>
    <source>
        <strain evidence="1">NBRC 10751</strain>
    </source>
</reference>
<keyword evidence="2" id="KW-1185">Reference proteome</keyword>
<dbReference type="EMBL" id="BSXS01002046">
    <property type="protein sequence ID" value="GME78059.1"/>
    <property type="molecule type" value="Genomic_DNA"/>
</dbReference>
<organism evidence="1 2">
    <name type="scientific">Ambrosiozyma monospora</name>
    <name type="common">Yeast</name>
    <name type="synonym">Endomycopsis monosporus</name>
    <dbReference type="NCBI Taxonomy" id="43982"/>
    <lineage>
        <taxon>Eukaryota</taxon>
        <taxon>Fungi</taxon>
        <taxon>Dikarya</taxon>
        <taxon>Ascomycota</taxon>
        <taxon>Saccharomycotina</taxon>
        <taxon>Pichiomycetes</taxon>
        <taxon>Pichiales</taxon>
        <taxon>Pichiaceae</taxon>
        <taxon>Ambrosiozyma</taxon>
    </lineage>
</organism>
<protein>
    <submittedName>
        <fullName evidence="1">Unnamed protein product</fullName>
    </submittedName>
</protein>
<name>A0ACB5SZX9_AMBMO</name>
<gene>
    <name evidence="1" type="ORF">Amon02_000328300</name>
</gene>
<accession>A0ACB5SZX9</accession>
<comment type="caution">
    <text evidence="1">The sequence shown here is derived from an EMBL/GenBank/DDBJ whole genome shotgun (WGS) entry which is preliminary data.</text>
</comment>
<dbReference type="Proteomes" id="UP001165064">
    <property type="component" value="Unassembled WGS sequence"/>
</dbReference>
<evidence type="ECO:0000313" key="2">
    <source>
        <dbReference type="Proteomes" id="UP001165064"/>
    </source>
</evidence>
<evidence type="ECO:0000313" key="1">
    <source>
        <dbReference type="EMBL" id="GME78059.1"/>
    </source>
</evidence>
<proteinExistence type="predicted"/>
<sequence>MNYPRQRMPKIPLPRAELPISSPPSSSSRAMPIPDDMKPPGFEDEYELQPEQQSDPLRIAPDTNTNRDLYPGGVKDLINPSLGGMGLGQTGSGGIYGGMHPTLNDPLFRQFGEEGGAGGSRGSRYPSGRIPGARWDDPLGGGATGPGGFGSGGAGGYGGFRGGGGFSGGYI</sequence>